<dbReference type="Pfam" id="PF00196">
    <property type="entry name" value="GerE"/>
    <property type="match status" value="1"/>
</dbReference>
<name>A0A857KML8_9ACTN</name>
<organism evidence="1">
    <name type="scientific">Gordonia amarae</name>
    <dbReference type="NCBI Taxonomy" id="36821"/>
    <lineage>
        <taxon>Bacteria</taxon>
        <taxon>Bacillati</taxon>
        <taxon>Actinomycetota</taxon>
        <taxon>Actinomycetes</taxon>
        <taxon>Mycobacteriales</taxon>
        <taxon>Gordoniaceae</taxon>
        <taxon>Gordonia</taxon>
    </lineage>
</organism>
<protein>
    <submittedName>
        <fullName evidence="1">Uncharacterized protein</fullName>
    </submittedName>
</protein>
<dbReference type="InterPro" id="IPR016032">
    <property type="entry name" value="Sig_transdc_resp-reg_C-effctor"/>
</dbReference>
<dbReference type="SUPFAM" id="SSF52540">
    <property type="entry name" value="P-loop containing nucleoside triphosphate hydrolases"/>
    <property type="match status" value="1"/>
</dbReference>
<dbReference type="Gene3D" id="3.40.50.300">
    <property type="entry name" value="P-loop containing nucleotide triphosphate hydrolases"/>
    <property type="match status" value="1"/>
</dbReference>
<accession>A0A857KML8</accession>
<dbReference type="InterPro" id="IPR036388">
    <property type="entry name" value="WH-like_DNA-bd_sf"/>
</dbReference>
<dbReference type="EMBL" id="CP045810">
    <property type="protein sequence ID" value="QHN40774.1"/>
    <property type="molecule type" value="Genomic_DNA"/>
</dbReference>
<gene>
    <name evidence="1" type="ORF">GII30_17900</name>
</gene>
<dbReference type="RefSeq" id="WP_005185605.1">
    <property type="nucleotide sequence ID" value="NZ_CP045804.1"/>
</dbReference>
<sequence>MSRQWPYLPRSAESVAILTALNDRLPVVLIGPAGIGKTTLTRAALTESGRSVGWVIGSASARATAFAALTPMVHIDGTGDVRGVLAALTQRLTEDDAVLAVEGADQLDVASATVLAQLVRSGDCPGMVVMTRSPDLDAVDPGLVSALSAARAERVVLPRLSVDEVTSVVGDFLGAPLDFADIVRIHEACAGNPFYVRHLVSGSAAAGVLERRDDGTFVLASEFTVSPELDAIVGDSIDAATPNTRKLLEFLGILAPLPVATVSALGLDGAVEASPPDLLASDGRLVFPAHAIIGDVIRGRLGTLRRAQLTTELVAAMDATASSAVEVLHRARLADDIGLQLPAQTNLEAAATAFNHGQFELSERLAFLSAAADSSPFARCQQVRAVAAQGEGIRAQRLLDEIVVDELDEAGLATYLVTSCVHFSTALGEHDRSLALLDTLGPRITLPPLQGATHAMRAIIMLNAGRLAGALSSARACLTGDWDGMVWAALARYVEAEILRRLGETRRPVAIAEDAVRLSEAAGPLVGVGAMHTVTLAHLARGRLDEAGALADRFADNVALQSLPRAVACSTLTLVAIAEGRFGKAQRLALDSLHALPDNDRSGLGRGVAALLCGIRALFGDVEGSRWARNQCEAATLRVEGWDEVNLLQCEGFVRAAGGEISAPIAGFRSVAGILFAHQQIHDGMNYLYWAVRFGDRDAARQLCDSRYRGEGVIADLMAAHARAFLDSDAAGLRDVSDSFAGLGFIPYAADALAHAMVAFRRNGSPSKAAELVPRLAWLRQTAEDFRSPAIFAAEAGVVLSPRELEIYSMTRAGRSRADAAQTLGLQPSTVTAYRSRIRERLSS</sequence>
<proteinExistence type="predicted"/>
<dbReference type="GO" id="GO:0006355">
    <property type="term" value="P:regulation of DNA-templated transcription"/>
    <property type="evidence" value="ECO:0007669"/>
    <property type="project" value="InterPro"/>
</dbReference>
<dbReference type="AlphaFoldDB" id="A0A857KML8"/>
<dbReference type="GO" id="GO:0003677">
    <property type="term" value="F:DNA binding"/>
    <property type="evidence" value="ECO:0007669"/>
    <property type="project" value="InterPro"/>
</dbReference>
<dbReference type="Gene3D" id="1.10.10.10">
    <property type="entry name" value="Winged helix-like DNA-binding domain superfamily/Winged helix DNA-binding domain"/>
    <property type="match status" value="1"/>
</dbReference>
<dbReference type="InterPro" id="IPR027417">
    <property type="entry name" value="P-loop_NTPase"/>
</dbReference>
<reference evidence="1" key="1">
    <citation type="journal article" date="2021" name="Nat. Microbiol.">
        <title>Cocultivation of an ultrasmall environmental parasitic bacterium with lytic ability against bacteria associated with wastewater foams.</title>
        <authorList>
            <person name="Batinovic S."/>
            <person name="Rose J.J.A."/>
            <person name="Ratcliffe J."/>
            <person name="Seviour R.J."/>
            <person name="Petrovski S."/>
        </authorList>
    </citation>
    <scope>NUCLEOTIDE SEQUENCE</scope>
    <source>
        <strain evidence="1">CON44</strain>
    </source>
</reference>
<dbReference type="SUPFAM" id="SSF46894">
    <property type="entry name" value="C-terminal effector domain of the bipartite response regulators"/>
    <property type="match status" value="1"/>
</dbReference>
<dbReference type="InterPro" id="IPR000792">
    <property type="entry name" value="Tscrpt_reg_LuxR_C"/>
</dbReference>
<evidence type="ECO:0000313" key="1">
    <source>
        <dbReference type="EMBL" id="QHN40774.1"/>
    </source>
</evidence>